<dbReference type="Proteomes" id="UP001530293">
    <property type="component" value="Unassembled WGS sequence"/>
</dbReference>
<dbReference type="PANTHER" id="PTHR21027:SF1">
    <property type="entry name" value="TRNA-SPLICING ENDONUCLEASE SUBUNIT SEN54"/>
    <property type="match status" value="1"/>
</dbReference>
<accession>A0ABD3M2S9</accession>
<evidence type="ECO:0000256" key="1">
    <source>
        <dbReference type="SAM" id="MobiDB-lite"/>
    </source>
</evidence>
<proteinExistence type="predicted"/>
<keyword evidence="3" id="KW-1185">Reference proteome</keyword>
<dbReference type="AlphaFoldDB" id="A0ABD3M2S9"/>
<comment type="caution">
    <text evidence="2">The sequence shown here is derived from an EMBL/GenBank/DDBJ whole genome shotgun (WGS) entry which is preliminary data.</text>
</comment>
<dbReference type="PANTHER" id="PTHR21027">
    <property type="entry name" value="TRNA-SPLICING ENDONUCLEASE SUBUNIT SEN54"/>
    <property type="match status" value="1"/>
</dbReference>
<reference evidence="2 3" key="1">
    <citation type="submission" date="2024-10" db="EMBL/GenBank/DDBJ databases">
        <title>Updated reference genomes for cyclostephanoid diatoms.</title>
        <authorList>
            <person name="Roberts W.R."/>
            <person name="Alverson A.J."/>
        </authorList>
    </citation>
    <scope>NUCLEOTIDE SEQUENCE [LARGE SCALE GENOMIC DNA]</scope>
    <source>
        <strain evidence="2 3">AJA232-27</strain>
    </source>
</reference>
<sequence length="407" mass="44806">MGSSSPANETDELVVAKDSVDRRPWGIYVPPVIEIGDAVKDDDDRAQTQAGGGYVRIVDARGKSFPCGFSRPVKSVSVVTADDVMVAGKKRRRPEMSGKTRRINHNDDAFEDEGDASNPTQCESKISAQKVTITEERIHPEEALFLHMRGLLRIESPNNIDEDDKDTSKRKSSTTLTTQDLFSTMLPECKIPLAAYLAYAHLRAQGYILIRYTDQRMKLLCRMQRQKRSTKLGETLQNPELHSERTPDAVIETIQKNDELENDGGSIPVKSSQERFRTRPLRFLLSDDVATAPPPCVVSSHDMDNQATINNRLAYYAYNPNAQFKRSNPGLPNFGVAVVPFRNGPTFDTLNSLVSLVENGVSGGDNSEHTKSGIPLRVVTVADGGAVIAFGVTNGDVPCINQSQSVE</sequence>
<feature type="region of interest" description="Disordered" evidence="1">
    <location>
        <begin position="89"/>
        <end position="124"/>
    </location>
</feature>
<organism evidence="2 3">
    <name type="scientific">Discostella pseudostelligera</name>
    <dbReference type="NCBI Taxonomy" id="259834"/>
    <lineage>
        <taxon>Eukaryota</taxon>
        <taxon>Sar</taxon>
        <taxon>Stramenopiles</taxon>
        <taxon>Ochrophyta</taxon>
        <taxon>Bacillariophyta</taxon>
        <taxon>Coscinodiscophyceae</taxon>
        <taxon>Thalassiosirophycidae</taxon>
        <taxon>Stephanodiscales</taxon>
        <taxon>Stephanodiscaceae</taxon>
        <taxon>Discostella</taxon>
    </lineage>
</organism>
<dbReference type="EMBL" id="JALLBG020000234">
    <property type="protein sequence ID" value="KAL3758305.1"/>
    <property type="molecule type" value="Genomic_DNA"/>
</dbReference>
<gene>
    <name evidence="2" type="ORF">ACHAWU_004270</name>
</gene>
<feature type="compositionally biased region" description="Basic and acidic residues" evidence="1">
    <location>
        <begin position="94"/>
        <end position="108"/>
    </location>
</feature>
<dbReference type="InterPro" id="IPR024337">
    <property type="entry name" value="tRNA_splic_suSen54"/>
</dbReference>
<protein>
    <recommendedName>
        <fullName evidence="4">tRNA-splicing endonuclease subunit Sen54 N-terminal domain-containing protein</fullName>
    </recommendedName>
</protein>
<evidence type="ECO:0000313" key="3">
    <source>
        <dbReference type="Proteomes" id="UP001530293"/>
    </source>
</evidence>
<evidence type="ECO:0000313" key="2">
    <source>
        <dbReference type="EMBL" id="KAL3758305.1"/>
    </source>
</evidence>
<evidence type="ECO:0008006" key="4">
    <source>
        <dbReference type="Google" id="ProtNLM"/>
    </source>
</evidence>
<name>A0ABD3M2S9_9STRA</name>